<dbReference type="EMBL" id="CP013729">
    <property type="protein sequence ID" value="ALV04680.1"/>
    <property type="molecule type" value="Genomic_DNA"/>
</dbReference>
<organism evidence="1 2">
    <name type="scientific">Roseateles depolymerans</name>
    <dbReference type="NCBI Taxonomy" id="76731"/>
    <lineage>
        <taxon>Bacteria</taxon>
        <taxon>Pseudomonadati</taxon>
        <taxon>Pseudomonadota</taxon>
        <taxon>Betaproteobacteria</taxon>
        <taxon>Burkholderiales</taxon>
        <taxon>Sphaerotilaceae</taxon>
        <taxon>Roseateles</taxon>
    </lineage>
</organism>
<reference evidence="1 2" key="1">
    <citation type="submission" date="2015-12" db="EMBL/GenBank/DDBJ databases">
        <title>Complete genome of Roseateles depolymerans KCTC 42856.</title>
        <authorList>
            <person name="Kim K.M."/>
        </authorList>
    </citation>
    <scope>NUCLEOTIDE SEQUENCE [LARGE SCALE GENOMIC DNA]</scope>
    <source>
        <strain evidence="1 2">KCTC 42856</strain>
    </source>
</reference>
<dbReference type="STRING" id="76731.RD2015_175"/>
<evidence type="ECO:0000313" key="2">
    <source>
        <dbReference type="Proteomes" id="UP000060699"/>
    </source>
</evidence>
<name>A0A0U3C6Z5_9BURK</name>
<keyword evidence="2" id="KW-1185">Reference proteome</keyword>
<sequence>MVDRLTLLESLEAQAMSLTAPERSHLLERLVASLDVDAQTELEWDQLAEQREAQLATGQAHAVPVDEALARLRDRAAP</sequence>
<gene>
    <name evidence="1" type="ORF">RD2015_175</name>
</gene>
<dbReference type="InterPro" id="IPR013406">
    <property type="entry name" value="CHP02574_addiction_mod"/>
</dbReference>
<evidence type="ECO:0000313" key="1">
    <source>
        <dbReference type="EMBL" id="ALV04680.1"/>
    </source>
</evidence>
<proteinExistence type="predicted"/>
<dbReference type="Proteomes" id="UP000060699">
    <property type="component" value="Chromosome"/>
</dbReference>
<dbReference type="AlphaFoldDB" id="A0A0U3C6Z5"/>
<accession>A0A0U3C6Z5</accession>
<dbReference type="Pfam" id="PF09720">
    <property type="entry name" value="Unstab_antitox"/>
    <property type="match status" value="1"/>
</dbReference>
<protein>
    <submittedName>
        <fullName evidence="1">Uncharacterized protein</fullName>
    </submittedName>
</protein>
<dbReference type="KEGG" id="rdp:RD2015_175"/>
<dbReference type="RefSeq" id="WP_058933278.1">
    <property type="nucleotide sequence ID" value="NZ_CP013729.1"/>
</dbReference>